<accession>A0A0N4W3X2</accession>
<proteinExistence type="predicted"/>
<reference evidence="1" key="1">
    <citation type="submission" date="2017-02" db="UniProtKB">
        <authorList>
            <consortium name="WormBaseParasite"/>
        </authorList>
    </citation>
    <scope>IDENTIFICATION</scope>
</reference>
<protein>
    <submittedName>
        <fullName evidence="1">Transposase</fullName>
    </submittedName>
</protein>
<dbReference type="AlphaFoldDB" id="A0A0N4W3X2"/>
<name>A0A0N4W3X2_HAEPC</name>
<dbReference type="WBParaSite" id="HPLM_0000454401-mRNA-1">
    <property type="protein sequence ID" value="HPLM_0000454401-mRNA-1"/>
    <property type="gene ID" value="HPLM_0000454401"/>
</dbReference>
<sequence length="33" mass="4081">LYLVYWRFSFELSSINWLRKSHCLAQHSARRPD</sequence>
<evidence type="ECO:0000313" key="1">
    <source>
        <dbReference type="WBParaSite" id="HPLM_0000454401-mRNA-1"/>
    </source>
</evidence>
<organism evidence="1">
    <name type="scientific">Haemonchus placei</name>
    <name type="common">Barber's pole worm</name>
    <dbReference type="NCBI Taxonomy" id="6290"/>
    <lineage>
        <taxon>Eukaryota</taxon>
        <taxon>Metazoa</taxon>
        <taxon>Ecdysozoa</taxon>
        <taxon>Nematoda</taxon>
        <taxon>Chromadorea</taxon>
        <taxon>Rhabditida</taxon>
        <taxon>Rhabditina</taxon>
        <taxon>Rhabditomorpha</taxon>
        <taxon>Strongyloidea</taxon>
        <taxon>Trichostrongylidae</taxon>
        <taxon>Haemonchus</taxon>
    </lineage>
</organism>